<evidence type="ECO:0000256" key="4">
    <source>
        <dbReference type="ARBA" id="ARBA00023136"/>
    </source>
</evidence>
<proteinExistence type="predicted"/>
<keyword evidence="4" id="KW-0472">Membrane</keyword>
<keyword evidence="3" id="KW-1133">Transmembrane helix</keyword>
<comment type="caution">
    <text evidence="5">The sequence shown here is derived from an EMBL/GenBank/DDBJ whole genome shotgun (WGS) entry which is preliminary data.</text>
</comment>
<name>Q4T004_TETNG</name>
<feature type="non-terminal residue" evidence="5">
    <location>
        <position position="171"/>
    </location>
</feature>
<reference evidence="5" key="2">
    <citation type="submission" date="2004-02" db="EMBL/GenBank/DDBJ databases">
        <authorList>
            <consortium name="Genoscope"/>
            <consortium name="Whitehead Institute Centre for Genome Research"/>
        </authorList>
    </citation>
    <scope>NUCLEOTIDE SEQUENCE</scope>
</reference>
<organism evidence="5">
    <name type="scientific">Tetraodon nigroviridis</name>
    <name type="common">Spotted green pufferfish</name>
    <name type="synonym">Chelonodon nigroviridis</name>
    <dbReference type="NCBI Taxonomy" id="99883"/>
    <lineage>
        <taxon>Eukaryota</taxon>
        <taxon>Metazoa</taxon>
        <taxon>Chordata</taxon>
        <taxon>Craniata</taxon>
        <taxon>Vertebrata</taxon>
        <taxon>Euteleostomi</taxon>
        <taxon>Actinopterygii</taxon>
        <taxon>Neopterygii</taxon>
        <taxon>Teleostei</taxon>
        <taxon>Neoteleostei</taxon>
        <taxon>Acanthomorphata</taxon>
        <taxon>Eupercaria</taxon>
        <taxon>Tetraodontiformes</taxon>
        <taxon>Tetradontoidea</taxon>
        <taxon>Tetraodontidae</taxon>
        <taxon>Tetraodon</taxon>
    </lineage>
</organism>
<comment type="subcellular location">
    <subcellularLocation>
        <location evidence="1">Membrane</location>
        <topology evidence="1">Multi-pass membrane protein</topology>
    </subcellularLocation>
</comment>
<accession>Q4T004</accession>
<evidence type="ECO:0000256" key="3">
    <source>
        <dbReference type="ARBA" id="ARBA00022989"/>
    </source>
</evidence>
<evidence type="ECO:0000313" key="5">
    <source>
        <dbReference type="EMBL" id="CAF93778.1"/>
    </source>
</evidence>
<dbReference type="InterPro" id="IPR049680">
    <property type="entry name" value="FLVCR1-2_SLC49-like"/>
</dbReference>
<evidence type="ECO:0000256" key="1">
    <source>
        <dbReference type="ARBA" id="ARBA00004141"/>
    </source>
</evidence>
<keyword evidence="2" id="KW-0812">Transmembrane</keyword>
<evidence type="ECO:0000256" key="2">
    <source>
        <dbReference type="ARBA" id="ARBA00022692"/>
    </source>
</evidence>
<reference evidence="5" key="1">
    <citation type="journal article" date="2004" name="Nature">
        <title>Genome duplication in the teleost fish Tetraodon nigroviridis reveals the early vertebrate proto-karyotype.</title>
        <authorList>
            <person name="Jaillon O."/>
            <person name="Aury J.-M."/>
            <person name="Brunet F."/>
            <person name="Petit J.-L."/>
            <person name="Stange-Thomann N."/>
            <person name="Mauceli E."/>
            <person name="Bouneau L."/>
            <person name="Fischer C."/>
            <person name="Ozouf-Costaz C."/>
            <person name="Bernot A."/>
            <person name="Nicaud S."/>
            <person name="Jaffe D."/>
            <person name="Fisher S."/>
            <person name="Lutfalla G."/>
            <person name="Dossat C."/>
            <person name="Segurens B."/>
            <person name="Dasilva C."/>
            <person name="Salanoubat M."/>
            <person name="Levy M."/>
            <person name="Boudet N."/>
            <person name="Castellano S."/>
            <person name="Anthouard V."/>
            <person name="Jubin C."/>
            <person name="Castelli V."/>
            <person name="Katinka M."/>
            <person name="Vacherie B."/>
            <person name="Biemont C."/>
            <person name="Skalli Z."/>
            <person name="Cattolico L."/>
            <person name="Poulain J."/>
            <person name="De Berardinis V."/>
            <person name="Cruaud C."/>
            <person name="Duprat S."/>
            <person name="Brottier P."/>
            <person name="Coutanceau J.-P."/>
            <person name="Gouzy J."/>
            <person name="Parra G."/>
            <person name="Lardier G."/>
            <person name="Chapple C."/>
            <person name="McKernan K.J."/>
            <person name="McEwan P."/>
            <person name="Bosak S."/>
            <person name="Kellis M."/>
            <person name="Volff J.-N."/>
            <person name="Guigo R."/>
            <person name="Zody M.C."/>
            <person name="Mesirov J."/>
            <person name="Lindblad-Toh K."/>
            <person name="Birren B."/>
            <person name="Nusbaum C."/>
            <person name="Kahn D."/>
            <person name="Robinson-Rechavi M."/>
            <person name="Laudet V."/>
            <person name="Schachter V."/>
            <person name="Quetier F."/>
            <person name="Saurin W."/>
            <person name="Scarpelli C."/>
            <person name="Wincker P."/>
            <person name="Lander E.S."/>
            <person name="Weissenbach J."/>
            <person name="Roest Crollius H."/>
        </authorList>
    </citation>
    <scope>NUCLEOTIDE SEQUENCE [LARGE SCALE GENOMIC DNA]</scope>
</reference>
<dbReference type="PANTHER" id="PTHR10924:SF6">
    <property type="entry name" value="SOLUTE CARRIER FAMILY 49 MEMBER A3"/>
    <property type="match status" value="1"/>
</dbReference>
<dbReference type="EMBL" id="CAAE01011412">
    <property type="protein sequence ID" value="CAF93778.1"/>
    <property type="molecule type" value="Genomic_DNA"/>
</dbReference>
<dbReference type="KEGG" id="tng:GSTEN00009576G001"/>
<dbReference type="OrthoDB" id="422206at2759"/>
<protein>
    <submittedName>
        <fullName evidence="5">(spotted green pufferfish) hypothetical protein</fullName>
    </submittedName>
</protein>
<sequence length="171" mass="18229">VSQMKQQRVAVAAVCSLLGLFGNSGYPVAMELSVECSYPVGEATSTGLIIMSGQIQGVLYIILLQALTTRITEAPLSTCDSEALDWKGRSPVCRAVLRQPLRPLGSSGLRNSEIRVIPAAFLQLFFPSLSDAALLSVFPDLSVHAGAGRPVQSLHLLLRHLLPHAVPTSRG</sequence>
<gene>
    <name evidence="5" type="ORF">GSTENG00009576001</name>
</gene>
<dbReference type="AlphaFoldDB" id="Q4T004"/>
<dbReference type="GO" id="GO:0016020">
    <property type="term" value="C:membrane"/>
    <property type="evidence" value="ECO:0007669"/>
    <property type="project" value="UniProtKB-SubCell"/>
</dbReference>
<dbReference type="PANTHER" id="PTHR10924">
    <property type="entry name" value="MAJOR FACILITATOR SUPERFAMILY PROTEIN-RELATED"/>
    <property type="match status" value="1"/>
</dbReference>